<evidence type="ECO:0000256" key="5">
    <source>
        <dbReference type="RuleBase" id="RU003684"/>
    </source>
</evidence>
<evidence type="ECO:0000313" key="7">
    <source>
        <dbReference type="Proteomes" id="UP000075420"/>
    </source>
</evidence>
<feature type="binding site" evidence="4">
    <location>
        <position position="154"/>
    </location>
    <ligand>
        <name>Mn(2+)</name>
        <dbReference type="ChEBI" id="CHEBI:29035"/>
        <label>1</label>
    </ligand>
</feature>
<dbReference type="PIRSF" id="PIRSF036979">
    <property type="entry name" value="Arginase"/>
    <property type="match status" value="1"/>
</dbReference>
<comment type="similarity">
    <text evidence="1">Belongs to the arginase family. Agmatinase subfamily.</text>
</comment>
<dbReference type="SUPFAM" id="SSF52768">
    <property type="entry name" value="Arginase/deacetylase"/>
    <property type="match status" value="1"/>
</dbReference>
<name>A0A150PAI6_SORCE</name>
<organism evidence="6 7">
    <name type="scientific">Sorangium cellulosum</name>
    <name type="common">Polyangium cellulosum</name>
    <dbReference type="NCBI Taxonomy" id="56"/>
    <lineage>
        <taxon>Bacteria</taxon>
        <taxon>Pseudomonadati</taxon>
        <taxon>Myxococcota</taxon>
        <taxon>Polyangia</taxon>
        <taxon>Polyangiales</taxon>
        <taxon>Polyangiaceae</taxon>
        <taxon>Sorangium</taxon>
    </lineage>
</organism>
<dbReference type="PROSITE" id="PS01053">
    <property type="entry name" value="ARGINASE_1"/>
    <property type="match status" value="1"/>
</dbReference>
<dbReference type="AlphaFoldDB" id="A0A150PAI6"/>
<accession>A0A150PAI6</accession>
<protein>
    <submittedName>
        <fullName evidence="6">Agmatinase</fullName>
    </submittedName>
</protein>
<dbReference type="NCBIfam" id="TIGR01230">
    <property type="entry name" value="agmatinase"/>
    <property type="match status" value="1"/>
</dbReference>
<comment type="cofactor">
    <cofactor evidence="4">
        <name>Mn(2+)</name>
        <dbReference type="ChEBI" id="CHEBI:29035"/>
    </cofactor>
    <text evidence="4">Binds 2 manganese ions per subunit.</text>
</comment>
<dbReference type="CDD" id="cd11592">
    <property type="entry name" value="Agmatinase_PAH"/>
    <property type="match status" value="1"/>
</dbReference>
<evidence type="ECO:0000256" key="4">
    <source>
        <dbReference type="PIRSR" id="PIRSR036979-1"/>
    </source>
</evidence>
<dbReference type="Proteomes" id="UP000075420">
    <property type="component" value="Unassembled WGS sequence"/>
</dbReference>
<proteinExistence type="inferred from homology"/>
<evidence type="ECO:0000256" key="2">
    <source>
        <dbReference type="ARBA" id="ARBA00022723"/>
    </source>
</evidence>
<dbReference type="InterPro" id="IPR005925">
    <property type="entry name" value="Agmatinase-rel"/>
</dbReference>
<dbReference type="GO" id="GO:0008783">
    <property type="term" value="F:agmatinase activity"/>
    <property type="evidence" value="ECO:0007669"/>
    <property type="project" value="TreeGrafter"/>
</dbReference>
<keyword evidence="2 4" id="KW-0479">Metal-binding</keyword>
<evidence type="ECO:0000313" key="6">
    <source>
        <dbReference type="EMBL" id="KYF52697.1"/>
    </source>
</evidence>
<dbReference type="Pfam" id="PF00491">
    <property type="entry name" value="Arginase"/>
    <property type="match status" value="1"/>
</dbReference>
<dbReference type="PANTHER" id="PTHR11358">
    <property type="entry name" value="ARGINASE/AGMATINASE"/>
    <property type="match status" value="1"/>
</dbReference>
<keyword evidence="4" id="KW-0464">Manganese</keyword>
<dbReference type="PROSITE" id="PS51409">
    <property type="entry name" value="ARGINASE_2"/>
    <property type="match status" value="1"/>
</dbReference>
<dbReference type="GO" id="GO:0033389">
    <property type="term" value="P:putrescine biosynthetic process from arginine, via agmatine"/>
    <property type="evidence" value="ECO:0007669"/>
    <property type="project" value="TreeGrafter"/>
</dbReference>
<dbReference type="InterPro" id="IPR023696">
    <property type="entry name" value="Ureohydrolase_dom_sf"/>
</dbReference>
<dbReference type="PANTHER" id="PTHR11358:SF26">
    <property type="entry name" value="GUANIDINO ACID HYDROLASE, MITOCHONDRIAL"/>
    <property type="match status" value="1"/>
</dbReference>
<gene>
    <name evidence="6" type="ORF">BE08_31090</name>
</gene>
<evidence type="ECO:0000256" key="1">
    <source>
        <dbReference type="ARBA" id="ARBA00009227"/>
    </source>
</evidence>
<dbReference type="InterPro" id="IPR020855">
    <property type="entry name" value="Ureohydrolase_Mn_BS"/>
</dbReference>
<sequence length="337" mass="35551">MSQQRAAAYLRHGQTPFFRLPTAAFHEAGASAYAGADAVLLGVPWDGSVTYRPGARFAPYELRRVSALVQSYHPVHHVDVFRAISVIDGGNVPFPPFHADSVREQIQASVDEVLSAGAVPFVVGGDHSIALPVLRALARRHGPVAVVHVDAHLDTSTSEVWGEPFHHGTPFRNAIDEGLIGRGDLHQVGVRATWGHPEEGAFAAHAGATQYSMDRIDWDGAPAVAAAIKTAVGEAPVHVSFDIDAIDPAFAPGTGTPVPGGLSAREAVQLLRGLAGINVVGMDLVEVCPALDHADITLHLGAHLLFEGLALVAMKKGHRSVRQSAGQSVQQSSARLT</sequence>
<dbReference type="InterPro" id="IPR006035">
    <property type="entry name" value="Ureohydrolase"/>
</dbReference>
<evidence type="ECO:0000256" key="3">
    <source>
        <dbReference type="ARBA" id="ARBA00022801"/>
    </source>
</evidence>
<feature type="binding site" evidence="4">
    <location>
        <position position="127"/>
    </location>
    <ligand>
        <name>Mn(2+)</name>
        <dbReference type="ChEBI" id="CHEBI:29035"/>
        <label>1</label>
    </ligand>
</feature>
<feature type="binding site" evidence="4">
    <location>
        <position position="242"/>
    </location>
    <ligand>
        <name>Mn(2+)</name>
        <dbReference type="ChEBI" id="CHEBI:29035"/>
        <label>1</label>
    </ligand>
</feature>
<feature type="binding site" evidence="4">
    <location>
        <position position="244"/>
    </location>
    <ligand>
        <name>Mn(2+)</name>
        <dbReference type="ChEBI" id="CHEBI:29035"/>
        <label>1</label>
    </ligand>
</feature>
<dbReference type="GO" id="GO:0046872">
    <property type="term" value="F:metal ion binding"/>
    <property type="evidence" value="ECO:0007669"/>
    <property type="project" value="UniProtKB-KW"/>
</dbReference>
<dbReference type="EMBL" id="JELY01002399">
    <property type="protein sequence ID" value="KYF52697.1"/>
    <property type="molecule type" value="Genomic_DNA"/>
</dbReference>
<feature type="binding site" evidence="4">
    <location>
        <position position="150"/>
    </location>
    <ligand>
        <name>Mn(2+)</name>
        <dbReference type="ChEBI" id="CHEBI:29035"/>
        <label>1</label>
    </ligand>
</feature>
<dbReference type="PRINTS" id="PR00116">
    <property type="entry name" value="ARGINASE"/>
</dbReference>
<reference evidence="6 7" key="1">
    <citation type="submission" date="2014-02" db="EMBL/GenBank/DDBJ databases">
        <title>The small core and large imbalanced accessory genome model reveals a collaborative survival strategy of Sorangium cellulosum strains in nature.</title>
        <authorList>
            <person name="Han K."/>
            <person name="Peng R."/>
            <person name="Blom J."/>
            <person name="Li Y.-Z."/>
        </authorList>
    </citation>
    <scope>NUCLEOTIDE SEQUENCE [LARGE SCALE GENOMIC DNA]</scope>
    <source>
        <strain evidence="6 7">So0157-25</strain>
    </source>
</reference>
<comment type="caution">
    <text evidence="6">The sequence shown here is derived from an EMBL/GenBank/DDBJ whole genome shotgun (WGS) entry which is preliminary data.</text>
</comment>
<keyword evidence="3 5" id="KW-0378">Hydrolase</keyword>
<feature type="binding site" evidence="4">
    <location>
        <position position="152"/>
    </location>
    <ligand>
        <name>Mn(2+)</name>
        <dbReference type="ChEBI" id="CHEBI:29035"/>
        <label>1</label>
    </ligand>
</feature>
<dbReference type="Gene3D" id="3.40.800.10">
    <property type="entry name" value="Ureohydrolase domain"/>
    <property type="match status" value="1"/>
</dbReference>